<dbReference type="SMART" id="SM00020">
    <property type="entry name" value="Tryp_SPc"/>
    <property type="match status" value="1"/>
</dbReference>
<dbReference type="InterPro" id="IPR001314">
    <property type="entry name" value="Peptidase_S1A"/>
</dbReference>
<dbReference type="InterPro" id="IPR001254">
    <property type="entry name" value="Trypsin_dom"/>
</dbReference>
<keyword evidence="3" id="KW-0865">Zymogen</keyword>
<dbReference type="GO" id="GO:0005576">
    <property type="term" value="C:extracellular region"/>
    <property type="evidence" value="ECO:0007669"/>
    <property type="project" value="UniProtKB-SubCell"/>
</dbReference>
<feature type="domain" description="Peptidase S1" evidence="8">
    <location>
        <begin position="25"/>
        <end position="236"/>
    </location>
</feature>
<evidence type="ECO:0000259" key="8">
    <source>
        <dbReference type="PROSITE" id="PS50240"/>
    </source>
</evidence>
<dbReference type="PROSITE" id="PS50240">
    <property type="entry name" value="TRYPSIN_DOM"/>
    <property type="match status" value="1"/>
</dbReference>
<evidence type="ECO:0000256" key="6">
    <source>
        <dbReference type="ARBA" id="ARBA00038868"/>
    </source>
</evidence>
<dbReference type="CDD" id="cd00190">
    <property type="entry name" value="Tryp_SPc"/>
    <property type="match status" value="1"/>
</dbReference>
<feature type="chain" id="PRO_5018718585" description="trypsin" evidence="7">
    <location>
        <begin position="23"/>
        <end position="238"/>
    </location>
</feature>
<organism evidence="9 10">
    <name type="scientific">Fundulus heteroclitus</name>
    <name type="common">Killifish</name>
    <name type="synonym">Mummichog</name>
    <dbReference type="NCBI Taxonomy" id="8078"/>
    <lineage>
        <taxon>Eukaryota</taxon>
        <taxon>Metazoa</taxon>
        <taxon>Chordata</taxon>
        <taxon>Craniata</taxon>
        <taxon>Vertebrata</taxon>
        <taxon>Euteleostomi</taxon>
        <taxon>Actinopterygii</taxon>
        <taxon>Neopterygii</taxon>
        <taxon>Teleostei</taxon>
        <taxon>Neoteleostei</taxon>
        <taxon>Acanthomorphata</taxon>
        <taxon>Ovalentaria</taxon>
        <taxon>Atherinomorphae</taxon>
        <taxon>Cyprinodontiformes</taxon>
        <taxon>Fundulidae</taxon>
        <taxon>Fundulus</taxon>
    </lineage>
</organism>
<accession>A0A3Q2QET4</accession>
<evidence type="ECO:0000313" key="10">
    <source>
        <dbReference type="Proteomes" id="UP000265000"/>
    </source>
</evidence>
<dbReference type="AlphaFoldDB" id="A0A3Q2QET4"/>
<dbReference type="PANTHER" id="PTHR24271">
    <property type="entry name" value="KALLIKREIN-RELATED"/>
    <property type="match status" value="1"/>
</dbReference>
<dbReference type="GeneTree" id="ENSGT01030000234551"/>
<dbReference type="PRINTS" id="PR00722">
    <property type="entry name" value="CHYMOTRYPSIN"/>
</dbReference>
<dbReference type="Proteomes" id="UP000265000">
    <property type="component" value="Unplaced"/>
</dbReference>
<dbReference type="InterPro" id="IPR009003">
    <property type="entry name" value="Peptidase_S1_PA"/>
</dbReference>
<dbReference type="PANTHER" id="PTHR24271:SF81">
    <property type="entry name" value="GRANZYME B"/>
    <property type="match status" value="1"/>
</dbReference>
<evidence type="ECO:0000256" key="7">
    <source>
        <dbReference type="SAM" id="SignalP"/>
    </source>
</evidence>
<dbReference type="SUPFAM" id="SSF50494">
    <property type="entry name" value="Trypsin-like serine proteases"/>
    <property type="match status" value="1"/>
</dbReference>
<evidence type="ECO:0000256" key="4">
    <source>
        <dbReference type="ARBA" id="ARBA00023157"/>
    </source>
</evidence>
<evidence type="ECO:0000256" key="1">
    <source>
        <dbReference type="ARBA" id="ARBA00004239"/>
    </source>
</evidence>
<dbReference type="GO" id="GO:0004252">
    <property type="term" value="F:serine-type endopeptidase activity"/>
    <property type="evidence" value="ECO:0007669"/>
    <property type="project" value="UniProtKB-EC"/>
</dbReference>
<dbReference type="GO" id="GO:0006508">
    <property type="term" value="P:proteolysis"/>
    <property type="evidence" value="ECO:0007669"/>
    <property type="project" value="InterPro"/>
</dbReference>
<protein>
    <recommendedName>
        <fullName evidence="6">trypsin</fullName>
        <ecNumber evidence="6">3.4.21.4</ecNumber>
    </recommendedName>
</protein>
<dbReference type="FunFam" id="2.40.10.10:FF:000005">
    <property type="entry name" value="Serine protease 37"/>
    <property type="match status" value="1"/>
</dbReference>
<reference evidence="9" key="2">
    <citation type="submission" date="2025-09" db="UniProtKB">
        <authorList>
            <consortium name="Ensembl"/>
        </authorList>
    </citation>
    <scope>IDENTIFICATION</scope>
</reference>
<proteinExistence type="predicted"/>
<comment type="catalytic activity">
    <reaction evidence="5">
        <text>Preferential cleavage: Arg-|-Xaa, Lys-|-Xaa.</text>
        <dbReference type="EC" id="3.4.21.4"/>
    </reaction>
</comment>
<dbReference type="Gene3D" id="2.40.10.10">
    <property type="entry name" value="Trypsin-like serine proteases"/>
    <property type="match status" value="2"/>
</dbReference>
<dbReference type="InterPro" id="IPR043504">
    <property type="entry name" value="Peptidase_S1_PA_chymotrypsin"/>
</dbReference>
<reference evidence="9" key="1">
    <citation type="submission" date="2025-08" db="UniProtKB">
        <authorList>
            <consortium name="Ensembl"/>
        </authorList>
    </citation>
    <scope>IDENTIFICATION</scope>
</reference>
<dbReference type="Pfam" id="PF00089">
    <property type="entry name" value="Trypsin"/>
    <property type="match status" value="1"/>
</dbReference>
<dbReference type="EC" id="3.4.21.4" evidence="6"/>
<keyword evidence="2 7" id="KW-0732">Signal</keyword>
<feature type="signal peptide" evidence="7">
    <location>
        <begin position="1"/>
        <end position="22"/>
    </location>
</feature>
<dbReference type="STRING" id="8078.ENSFHEP00000025224"/>
<sequence>MFIYCTQAVLMLVLTFQRESHAGRVLGGHEVVPHSRPYVVLLKTIDQNDTPNFCGGFLITEDFVVTAAHCKAKSYEVIPGLHQYNERHILSVKENFVHNYYNENDYTNDIMLLKLSSKAVWNDKVKPIALADQQGNSLPTLCTVCGWGPTSSKETHMSSKLMEASVTLINNEQCVKENVYCSEGDKGPSGDSGGPLVCEDGKAYGVVSASQTTNGSMLYKYTKIKDNIDWINNIIRNN</sequence>
<evidence type="ECO:0000256" key="5">
    <source>
        <dbReference type="ARBA" id="ARBA00036320"/>
    </source>
</evidence>
<evidence type="ECO:0000256" key="2">
    <source>
        <dbReference type="ARBA" id="ARBA00022729"/>
    </source>
</evidence>
<dbReference type="PROSITE" id="PS00134">
    <property type="entry name" value="TRYPSIN_HIS"/>
    <property type="match status" value="1"/>
</dbReference>
<dbReference type="InterPro" id="IPR018114">
    <property type="entry name" value="TRYPSIN_HIS"/>
</dbReference>
<dbReference type="Ensembl" id="ENSFHET00000005785.1">
    <property type="protein sequence ID" value="ENSFHEP00000025224.1"/>
    <property type="gene ID" value="ENSFHEG00000007332.1"/>
</dbReference>
<keyword evidence="10" id="KW-1185">Reference proteome</keyword>
<comment type="subcellular location">
    <subcellularLocation>
        <location evidence="1">Secreted</location>
        <location evidence="1">Extracellular space</location>
    </subcellularLocation>
</comment>
<evidence type="ECO:0000313" key="9">
    <source>
        <dbReference type="Ensembl" id="ENSFHEP00000025224.1"/>
    </source>
</evidence>
<evidence type="ECO:0000256" key="3">
    <source>
        <dbReference type="ARBA" id="ARBA00023145"/>
    </source>
</evidence>
<keyword evidence="4" id="KW-1015">Disulfide bond</keyword>
<name>A0A3Q2QET4_FUNHE</name>